<organism evidence="6 7">
    <name type="scientific">Dyadobacter psychrophilus</name>
    <dbReference type="NCBI Taxonomy" id="651661"/>
    <lineage>
        <taxon>Bacteria</taxon>
        <taxon>Pseudomonadati</taxon>
        <taxon>Bacteroidota</taxon>
        <taxon>Cytophagia</taxon>
        <taxon>Cytophagales</taxon>
        <taxon>Spirosomataceae</taxon>
        <taxon>Dyadobacter</taxon>
    </lineage>
</organism>
<dbReference type="GO" id="GO:0015221">
    <property type="term" value="F:lipopolysaccharide transmembrane transporter activity"/>
    <property type="evidence" value="ECO:0007669"/>
    <property type="project" value="InterPro"/>
</dbReference>
<keyword evidence="1" id="KW-1003">Cell membrane</keyword>
<dbReference type="GO" id="GO:0017089">
    <property type="term" value="F:glycolipid transfer activity"/>
    <property type="evidence" value="ECO:0007669"/>
    <property type="project" value="TreeGrafter"/>
</dbReference>
<dbReference type="InterPro" id="IPR052363">
    <property type="entry name" value="LPS_export_LptC"/>
</dbReference>
<evidence type="ECO:0000256" key="2">
    <source>
        <dbReference type="ARBA" id="ARBA00022519"/>
    </source>
</evidence>
<evidence type="ECO:0000256" key="3">
    <source>
        <dbReference type="ARBA" id="ARBA00022692"/>
    </source>
</evidence>
<dbReference type="InterPro" id="IPR010664">
    <property type="entry name" value="LipoPS_assembly_LptC-rel"/>
</dbReference>
<keyword evidence="2" id="KW-0997">Cell inner membrane</keyword>
<dbReference type="Gene3D" id="2.60.450.10">
    <property type="entry name" value="Lipopolysaccharide (LPS) transport protein A like domain"/>
    <property type="match status" value="1"/>
</dbReference>
<protein>
    <submittedName>
        <fullName evidence="6">LPS export ABC transporter protein LptC</fullName>
    </submittedName>
</protein>
<name>A0A1T5BZG5_9BACT</name>
<reference evidence="7" key="1">
    <citation type="submission" date="2017-02" db="EMBL/GenBank/DDBJ databases">
        <authorList>
            <person name="Varghese N."/>
            <person name="Submissions S."/>
        </authorList>
    </citation>
    <scope>NUCLEOTIDE SEQUENCE [LARGE SCALE GENOMIC DNA]</scope>
    <source>
        <strain evidence="7">DSM 22270</strain>
    </source>
</reference>
<dbReference type="NCBIfam" id="TIGR04409">
    <property type="entry name" value="LptC_YrbK"/>
    <property type="match status" value="1"/>
</dbReference>
<sequence>MRIALIFKYILKGDMFLSPFCIIALTAWLLTACEGKQNKVGALYTGPLEVVNDVEVKYSEQGKLKVVMKTPRRLAYQNEAQVFPDTININFYDTTGTIVTRLRSDSGHYDKAADVYIVKGNVRVVKSETEELLKTTELNWSPRTRKVFTEKPLSVINKRTSEITNAIGMDAEQDFTRIKFRKATGIYKFSGAP</sequence>
<accession>A0A1T5BZG5</accession>
<dbReference type="GO" id="GO:0030288">
    <property type="term" value="C:outer membrane-bounded periplasmic space"/>
    <property type="evidence" value="ECO:0007669"/>
    <property type="project" value="TreeGrafter"/>
</dbReference>
<proteinExistence type="predicted"/>
<evidence type="ECO:0000313" key="6">
    <source>
        <dbReference type="EMBL" id="SKB52403.1"/>
    </source>
</evidence>
<evidence type="ECO:0000256" key="5">
    <source>
        <dbReference type="ARBA" id="ARBA00023136"/>
    </source>
</evidence>
<keyword evidence="7" id="KW-1185">Reference proteome</keyword>
<gene>
    <name evidence="6" type="ORF">SAMN05660293_00740</name>
</gene>
<dbReference type="InterPro" id="IPR026265">
    <property type="entry name" value="LptC"/>
</dbReference>
<dbReference type="Proteomes" id="UP000190897">
    <property type="component" value="Unassembled WGS sequence"/>
</dbReference>
<dbReference type="EMBL" id="FUZA01000001">
    <property type="protein sequence ID" value="SKB52403.1"/>
    <property type="molecule type" value="Genomic_DNA"/>
</dbReference>
<dbReference type="GO" id="GO:0005886">
    <property type="term" value="C:plasma membrane"/>
    <property type="evidence" value="ECO:0007669"/>
    <property type="project" value="InterPro"/>
</dbReference>
<keyword evidence="4" id="KW-1133">Transmembrane helix</keyword>
<dbReference type="PROSITE" id="PS51257">
    <property type="entry name" value="PROKAR_LIPOPROTEIN"/>
    <property type="match status" value="1"/>
</dbReference>
<dbReference type="STRING" id="651661.SAMN05660293_00740"/>
<evidence type="ECO:0000256" key="1">
    <source>
        <dbReference type="ARBA" id="ARBA00022475"/>
    </source>
</evidence>
<evidence type="ECO:0000313" key="7">
    <source>
        <dbReference type="Proteomes" id="UP000190897"/>
    </source>
</evidence>
<dbReference type="AlphaFoldDB" id="A0A1T5BZG5"/>
<dbReference type="RefSeq" id="WP_229208267.1">
    <property type="nucleotide sequence ID" value="NZ_FUZA01000001.1"/>
</dbReference>
<keyword evidence="5" id="KW-0472">Membrane</keyword>
<dbReference type="Pfam" id="PF06835">
    <property type="entry name" value="LptC"/>
    <property type="match status" value="1"/>
</dbReference>
<dbReference type="PANTHER" id="PTHR37481:SF1">
    <property type="entry name" value="LIPOPOLYSACCHARIDE EXPORT SYSTEM PROTEIN LPTC"/>
    <property type="match status" value="1"/>
</dbReference>
<evidence type="ECO:0000256" key="4">
    <source>
        <dbReference type="ARBA" id="ARBA00022989"/>
    </source>
</evidence>
<dbReference type="PANTHER" id="PTHR37481">
    <property type="entry name" value="LIPOPOLYSACCHARIDE EXPORT SYSTEM PROTEIN LPTC"/>
    <property type="match status" value="1"/>
</dbReference>
<keyword evidence="3" id="KW-0812">Transmembrane</keyword>